<accession>A0A383EXR7</accession>
<proteinExistence type="predicted"/>
<gene>
    <name evidence="1" type="ORF">METZ01_LOCUS514596</name>
</gene>
<sequence>MYKLLVVFAISLFAATLFGTSIGKELGENKALENLNVPDYCHVSTGDVNEIVCAEFGDFTADEMCDIFSTAAKQKLKVLFIN</sequence>
<name>A0A383EXR7_9ZZZZ</name>
<evidence type="ECO:0000313" key="1">
    <source>
        <dbReference type="EMBL" id="SVE61742.1"/>
    </source>
</evidence>
<protein>
    <submittedName>
        <fullName evidence="1">Uncharacterized protein</fullName>
    </submittedName>
</protein>
<organism evidence="1">
    <name type="scientific">marine metagenome</name>
    <dbReference type="NCBI Taxonomy" id="408172"/>
    <lineage>
        <taxon>unclassified sequences</taxon>
        <taxon>metagenomes</taxon>
        <taxon>ecological metagenomes</taxon>
    </lineage>
</organism>
<dbReference type="EMBL" id="UINC01229855">
    <property type="protein sequence ID" value="SVE61742.1"/>
    <property type="molecule type" value="Genomic_DNA"/>
</dbReference>
<dbReference type="AlphaFoldDB" id="A0A383EXR7"/>
<reference evidence="1" key="1">
    <citation type="submission" date="2018-05" db="EMBL/GenBank/DDBJ databases">
        <authorList>
            <person name="Lanie J.A."/>
            <person name="Ng W.-L."/>
            <person name="Kazmierczak K.M."/>
            <person name="Andrzejewski T.M."/>
            <person name="Davidsen T.M."/>
            <person name="Wayne K.J."/>
            <person name="Tettelin H."/>
            <person name="Glass J.I."/>
            <person name="Rusch D."/>
            <person name="Podicherti R."/>
            <person name="Tsui H.-C.T."/>
            <person name="Winkler M.E."/>
        </authorList>
    </citation>
    <scope>NUCLEOTIDE SEQUENCE</scope>
</reference>